<evidence type="ECO:0000313" key="2">
    <source>
        <dbReference type="Proteomes" id="UP000053593"/>
    </source>
</evidence>
<dbReference type="EMBL" id="KN834783">
    <property type="protein sequence ID" value="KIK58825.1"/>
    <property type="molecule type" value="Genomic_DNA"/>
</dbReference>
<keyword evidence="2" id="KW-1185">Reference proteome</keyword>
<proteinExistence type="predicted"/>
<evidence type="ECO:0000313" key="1">
    <source>
        <dbReference type="EMBL" id="KIK58825.1"/>
    </source>
</evidence>
<accession>A0A0D0B612</accession>
<organism evidence="1 2">
    <name type="scientific">Collybiopsis luxurians FD-317 M1</name>
    <dbReference type="NCBI Taxonomy" id="944289"/>
    <lineage>
        <taxon>Eukaryota</taxon>
        <taxon>Fungi</taxon>
        <taxon>Dikarya</taxon>
        <taxon>Basidiomycota</taxon>
        <taxon>Agaricomycotina</taxon>
        <taxon>Agaricomycetes</taxon>
        <taxon>Agaricomycetidae</taxon>
        <taxon>Agaricales</taxon>
        <taxon>Marasmiineae</taxon>
        <taxon>Omphalotaceae</taxon>
        <taxon>Collybiopsis</taxon>
        <taxon>Collybiopsis luxurians</taxon>
    </lineage>
</organism>
<dbReference type="HOGENOM" id="CLU_521803_0_0_1"/>
<name>A0A0D0B612_9AGAR</name>
<evidence type="ECO:0008006" key="3">
    <source>
        <dbReference type="Google" id="ProtNLM"/>
    </source>
</evidence>
<gene>
    <name evidence="1" type="ORF">GYMLUDRAFT_74818</name>
</gene>
<sequence>MGSLVLSSKLGSSDGQACSYPVRRFGHRILSDIPLEIYAEIFAYFEPPKSLAYSSRSNPIARKRIQDLCSLSLVCRLFRLETRHLIFTSVALRPDVDEQAIAQARESKTYNSFYRTLHAIQIPPVLIPHIRQCIFPDWWDFFDTTRCENAKAFLNKRGEALLQMTSLTSVTFFNTVLTSHILMALRDIPNLKSLSVECCKISSGMNLRVLMSRLKNLSSFKLLAQDETGAYLNTYEQLRGFVPLIPNLTELYTDSNAILSYLISEGVFPRLQTLTFVRICLTTWHAANLVRFLKQTPTLVSLTLDIDTGRMTDTISRLSLCDLPNLRHLSCPPHLVFWLIGTHNLSRLSFHSHFCKDDASLSSILSASNLWANINHYGSISELVIPLEFAFGIMSNSGASPTVKALKKFTVFGGGLDYGEDEFLKEFEKFQDIFVAPFLMELHFTQIKLIDFKSVESEGFVQKLVKLLNKGEYFPGLHYFSFHLIRKEEGLWNFMKECLKDGVEPKWSRIEQDEYSQWCDIE</sequence>
<dbReference type="AlphaFoldDB" id="A0A0D0B612"/>
<reference evidence="1 2" key="1">
    <citation type="submission" date="2014-04" db="EMBL/GenBank/DDBJ databases">
        <title>Evolutionary Origins and Diversification of the Mycorrhizal Mutualists.</title>
        <authorList>
            <consortium name="DOE Joint Genome Institute"/>
            <consortium name="Mycorrhizal Genomics Consortium"/>
            <person name="Kohler A."/>
            <person name="Kuo A."/>
            <person name="Nagy L.G."/>
            <person name="Floudas D."/>
            <person name="Copeland A."/>
            <person name="Barry K.W."/>
            <person name="Cichocki N."/>
            <person name="Veneault-Fourrey C."/>
            <person name="LaButti K."/>
            <person name="Lindquist E.A."/>
            <person name="Lipzen A."/>
            <person name="Lundell T."/>
            <person name="Morin E."/>
            <person name="Murat C."/>
            <person name="Riley R."/>
            <person name="Ohm R."/>
            <person name="Sun H."/>
            <person name="Tunlid A."/>
            <person name="Henrissat B."/>
            <person name="Grigoriev I.V."/>
            <person name="Hibbett D.S."/>
            <person name="Martin F."/>
        </authorList>
    </citation>
    <scope>NUCLEOTIDE SEQUENCE [LARGE SCALE GENOMIC DNA]</scope>
    <source>
        <strain evidence="1 2">FD-317 M1</strain>
    </source>
</reference>
<dbReference type="SUPFAM" id="SSF52047">
    <property type="entry name" value="RNI-like"/>
    <property type="match status" value="1"/>
</dbReference>
<dbReference type="Proteomes" id="UP000053593">
    <property type="component" value="Unassembled WGS sequence"/>
</dbReference>
<dbReference type="InterPro" id="IPR032675">
    <property type="entry name" value="LRR_dom_sf"/>
</dbReference>
<protein>
    <recommendedName>
        <fullName evidence="3">F-box domain-containing protein</fullName>
    </recommendedName>
</protein>
<dbReference type="Gene3D" id="3.80.10.10">
    <property type="entry name" value="Ribonuclease Inhibitor"/>
    <property type="match status" value="1"/>
</dbReference>
<dbReference type="OrthoDB" id="3256662at2759"/>